<reference evidence="1 2" key="1">
    <citation type="submission" date="2018-05" db="EMBL/GenBank/DDBJ databases">
        <title>Leucothrix arctica sp. nov., isolated from Arctic seawater.</title>
        <authorList>
            <person name="Choi A."/>
            <person name="Baek K."/>
        </authorList>
    </citation>
    <scope>NUCLEOTIDE SEQUENCE [LARGE SCALE GENOMIC DNA]</scope>
    <source>
        <strain evidence="1 2">JCM 18388</strain>
    </source>
</reference>
<protein>
    <submittedName>
        <fullName evidence="1">DUF3368 domain-containing protein</fullName>
    </submittedName>
</protein>
<dbReference type="RefSeq" id="WP_109838612.1">
    <property type="nucleotide sequence ID" value="NZ_QGKM01000050.1"/>
</dbReference>
<dbReference type="Pfam" id="PF11848">
    <property type="entry name" value="DUF3368"/>
    <property type="match status" value="1"/>
</dbReference>
<dbReference type="Proteomes" id="UP000245539">
    <property type="component" value="Unassembled WGS sequence"/>
</dbReference>
<organism evidence="1 2">
    <name type="scientific">Leucothrix pacifica</name>
    <dbReference type="NCBI Taxonomy" id="1247513"/>
    <lineage>
        <taxon>Bacteria</taxon>
        <taxon>Pseudomonadati</taxon>
        <taxon>Pseudomonadota</taxon>
        <taxon>Gammaproteobacteria</taxon>
        <taxon>Thiotrichales</taxon>
        <taxon>Thiotrichaceae</taxon>
        <taxon>Leucothrix</taxon>
    </lineage>
</organism>
<gene>
    <name evidence="1" type="ORF">DKW60_15705</name>
</gene>
<dbReference type="PANTHER" id="PTHR39550:SF1">
    <property type="entry name" value="SLL0658 PROTEIN"/>
    <property type="match status" value="1"/>
</dbReference>
<name>A0A317CAB4_9GAMM</name>
<dbReference type="PANTHER" id="PTHR39550">
    <property type="entry name" value="SLL0658 PROTEIN"/>
    <property type="match status" value="1"/>
</dbReference>
<keyword evidence="2" id="KW-1185">Reference proteome</keyword>
<evidence type="ECO:0000313" key="1">
    <source>
        <dbReference type="EMBL" id="PWQ95081.1"/>
    </source>
</evidence>
<dbReference type="InterPro" id="IPR021799">
    <property type="entry name" value="PIN-like_prokaryotic"/>
</dbReference>
<evidence type="ECO:0000313" key="2">
    <source>
        <dbReference type="Proteomes" id="UP000245539"/>
    </source>
</evidence>
<sequence>MARIIVSDASPLIGLSIVDGLKWLPELFETVWIPDAVKGEVLPKRAAQGKQAIELSLEKGWLQLWPEPIDPLIDIDLDEGESACISIAMGLTEPVLLIMDERAGRAVAKEKGIAVIGTAAIIGEAKKRGLIASAREAFDVLHRSDFRISANVIKTVLARVDEV</sequence>
<proteinExistence type="predicted"/>
<comment type="caution">
    <text evidence="1">The sequence shown here is derived from an EMBL/GenBank/DDBJ whole genome shotgun (WGS) entry which is preliminary data.</text>
</comment>
<dbReference type="AlphaFoldDB" id="A0A317CAB4"/>
<accession>A0A317CAB4</accession>
<dbReference type="EMBL" id="QGKM01000050">
    <property type="protein sequence ID" value="PWQ95081.1"/>
    <property type="molecule type" value="Genomic_DNA"/>
</dbReference>
<dbReference type="OrthoDB" id="5624669at2"/>